<evidence type="ECO:0000313" key="2">
    <source>
        <dbReference type="Proteomes" id="UP001163321"/>
    </source>
</evidence>
<reference evidence="1 2" key="1">
    <citation type="journal article" date="2022" name="bioRxiv">
        <title>The genome of the oomycete Peronosclerospora sorghi, a cosmopolitan pathogen of maize and sorghum, is inflated with dispersed pseudogenes.</title>
        <authorList>
            <person name="Fletcher K."/>
            <person name="Martin F."/>
            <person name="Isakeit T."/>
            <person name="Cavanaugh K."/>
            <person name="Magill C."/>
            <person name="Michelmore R."/>
        </authorList>
    </citation>
    <scope>NUCLEOTIDE SEQUENCE [LARGE SCALE GENOMIC DNA]</scope>
    <source>
        <strain evidence="1">P6</strain>
    </source>
</reference>
<dbReference type="EMBL" id="CM047580">
    <property type="protein sequence ID" value="KAI9923230.1"/>
    <property type="molecule type" value="Genomic_DNA"/>
</dbReference>
<sequence length="404" mass="45315">MPANKPAPKRKRRVPAPAGAKTKQTVAAKKKHVRELAKNGQWCEIERLYGKTILAKAKTCRVQTLIYSRRLASDVETQRVKKTPLEIAHEILIKNGYMASTSQTAVNAGTSTSHETESNTKAQQNISNSHSSATVLTEEQQKMIEAKRQEALARRRRKQQTGRHDVRPPVIIQPDPTEEKCGHLRQARAPLQGHHVDPQTSPVESCRPNHVLRTSNTHRAVTPENNSTTTEPARPDCFWDDLEAAAEIIQWENEHMAKVTLEQGSSKTASGLDREATDNLRGQTVSLKETKPSGLSDVPSLSQELAAAAEIIEWEQEHEVCSEVPAASVRHSDNKLDTPHFQLLPVQITDNLGKHDKERAEPVRTRVDTKYRHEGNFSPPNKHPTETTPSRRHRFSRPSFVLQN</sequence>
<name>A0ACC0WWD5_9STRA</name>
<organism evidence="1 2">
    <name type="scientific">Peronosclerospora sorghi</name>
    <dbReference type="NCBI Taxonomy" id="230839"/>
    <lineage>
        <taxon>Eukaryota</taxon>
        <taxon>Sar</taxon>
        <taxon>Stramenopiles</taxon>
        <taxon>Oomycota</taxon>
        <taxon>Peronosporomycetes</taxon>
        <taxon>Peronosporales</taxon>
        <taxon>Peronosporaceae</taxon>
        <taxon>Peronosclerospora</taxon>
    </lineage>
</organism>
<dbReference type="Proteomes" id="UP001163321">
    <property type="component" value="Chromosome 1"/>
</dbReference>
<accession>A0ACC0WWD5</accession>
<keyword evidence="2" id="KW-1185">Reference proteome</keyword>
<comment type="caution">
    <text evidence="1">The sequence shown here is derived from an EMBL/GenBank/DDBJ whole genome shotgun (WGS) entry which is preliminary data.</text>
</comment>
<protein>
    <submittedName>
        <fullName evidence="1">Uncharacterized protein</fullName>
    </submittedName>
</protein>
<evidence type="ECO:0000313" key="1">
    <source>
        <dbReference type="EMBL" id="KAI9923230.1"/>
    </source>
</evidence>
<gene>
    <name evidence="1" type="ORF">PsorP6_002018</name>
</gene>
<proteinExistence type="predicted"/>